<keyword evidence="17" id="KW-1185">Reference proteome</keyword>
<keyword evidence="7 14" id="KW-0808">Transferase</keyword>
<dbReference type="CDD" id="cd00834">
    <property type="entry name" value="KAS_I_II"/>
    <property type="match status" value="1"/>
</dbReference>
<dbReference type="NCBIfam" id="NF005589">
    <property type="entry name" value="PRK07314.1"/>
    <property type="match status" value="1"/>
</dbReference>
<dbReference type="Proteomes" id="UP000032352">
    <property type="component" value="Chromosome"/>
</dbReference>
<evidence type="ECO:0000256" key="13">
    <source>
        <dbReference type="ARBA" id="ARBA00041756"/>
    </source>
</evidence>
<dbReference type="GO" id="GO:0005886">
    <property type="term" value="C:plasma membrane"/>
    <property type="evidence" value="ECO:0007669"/>
    <property type="project" value="UniProtKB-SubCell"/>
</dbReference>
<dbReference type="Gene3D" id="3.40.47.10">
    <property type="match status" value="2"/>
</dbReference>
<dbReference type="PANTHER" id="PTHR11712">
    <property type="entry name" value="POLYKETIDE SYNTHASE-RELATED"/>
    <property type="match status" value="1"/>
</dbReference>
<evidence type="ECO:0000256" key="4">
    <source>
        <dbReference type="ARBA" id="ARBA00022458"/>
    </source>
</evidence>
<keyword evidence="4" id="KW-0536">Nodulation</keyword>
<dbReference type="GO" id="GO:0006633">
    <property type="term" value="P:fatty acid biosynthetic process"/>
    <property type="evidence" value="ECO:0007669"/>
    <property type="project" value="InterPro"/>
</dbReference>
<evidence type="ECO:0000313" key="16">
    <source>
        <dbReference type="EMBL" id="WDE05124.1"/>
    </source>
</evidence>
<protein>
    <recommendedName>
        <fullName evidence="12">Nodulation protein E</fullName>
    </recommendedName>
    <alternativeName>
        <fullName evidence="13">Host-specificity of nodulation protein B</fullName>
    </alternativeName>
</protein>
<evidence type="ECO:0000256" key="3">
    <source>
        <dbReference type="ARBA" id="ARBA00008467"/>
    </source>
</evidence>
<evidence type="ECO:0000256" key="1">
    <source>
        <dbReference type="ARBA" id="ARBA00004533"/>
    </source>
</evidence>
<dbReference type="PANTHER" id="PTHR11712:SF352">
    <property type="entry name" value="3-OXOACYL-[ACYL-CARRIER-PROTEIN] SYNTHASE"/>
    <property type="match status" value="1"/>
</dbReference>
<dbReference type="InterPro" id="IPR014030">
    <property type="entry name" value="Ketoacyl_synth_N"/>
</dbReference>
<dbReference type="PROSITE" id="PS52004">
    <property type="entry name" value="KS3_2"/>
    <property type="match status" value="1"/>
</dbReference>
<proteinExistence type="inferred from homology"/>
<dbReference type="Pfam" id="PF02801">
    <property type="entry name" value="Ketoacyl-synt_C"/>
    <property type="match status" value="1"/>
</dbReference>
<comment type="pathway">
    <text evidence="2">Lipid metabolism; fatty acid biosynthesis.</text>
</comment>
<evidence type="ECO:0000256" key="2">
    <source>
        <dbReference type="ARBA" id="ARBA00005194"/>
    </source>
</evidence>
<evidence type="ECO:0000259" key="15">
    <source>
        <dbReference type="PROSITE" id="PS52004"/>
    </source>
</evidence>
<evidence type="ECO:0000256" key="9">
    <source>
        <dbReference type="ARBA" id="ARBA00022989"/>
    </source>
</evidence>
<keyword evidence="10" id="KW-0472">Membrane</keyword>
<evidence type="ECO:0000313" key="17">
    <source>
        <dbReference type="Proteomes" id="UP000032352"/>
    </source>
</evidence>
<accession>A0AAE9Z2Z9</accession>
<comment type="similarity">
    <text evidence="3 14">Belongs to the thiolase-like superfamily. Beta-ketoacyl-ACP synthases family.</text>
</comment>
<evidence type="ECO:0000256" key="14">
    <source>
        <dbReference type="RuleBase" id="RU003694"/>
    </source>
</evidence>
<keyword evidence="5" id="KW-1003">Cell membrane</keyword>
<dbReference type="RefSeq" id="WP_044838838.1">
    <property type="nucleotide sequence ID" value="NZ_CP059733.1"/>
</dbReference>
<dbReference type="InterPro" id="IPR018201">
    <property type="entry name" value="Ketoacyl_synth_AS"/>
</dbReference>
<sequence>MSARIVVTGLGCISGAGKNVGEFGKSIFSDGHADTIAPISLFTPDEHMTQIAAEVKNYLPADFFSAAELKQYDRFSQFALLSADEAITDAGLVFDDALSKRTCVVHGTSIGGQETTENAYRQFYREGGKRPHPYTVPKLLPSAAGSFISMKYGIKGPAFATASACASSGHAIAMAALMLRSDMADVAIAGGAEACITKGNFHAWEGLRVLSPDSCRPFSARRSGLVIGEGGATLVLERLEHALARKAPVYAELTGIGMSSDAHNIVQPLAEGAEMAMSAALKDGGISPADIQYINAHGSGTVQNDRVETRAINKVFGRHAPLLKVSSTKSVHGHVLGAGGALEGIAAILALKQQRIPATRNYLGADSECDLDYVPNVGCRAEVEQAMSNSFAFGGLNTSLIFKRFF</sequence>
<dbReference type="InterPro" id="IPR016039">
    <property type="entry name" value="Thiolase-like"/>
</dbReference>
<reference evidence="16 17" key="2">
    <citation type="journal article" date="2022" name="Mar. Drugs">
        <title>Bioassay-Guided Fractionation Leads to the Detection of Cholic Acid Generated by the Rare Thalassomonas sp.</title>
        <authorList>
            <person name="Pheiffer F."/>
            <person name="Schneider Y.K."/>
            <person name="Hansen E.H."/>
            <person name="Andersen J.H."/>
            <person name="Isaksson J."/>
            <person name="Busche T."/>
            <person name="R C."/>
            <person name="Kalinowski J."/>
            <person name="Zyl L.V."/>
            <person name="Trindade M."/>
        </authorList>
    </citation>
    <scope>NUCLEOTIDE SEQUENCE [LARGE SCALE GENOMIC DNA]</scope>
    <source>
        <strain evidence="16 17">XOM25</strain>
    </source>
</reference>
<evidence type="ECO:0000256" key="11">
    <source>
        <dbReference type="ARBA" id="ARBA00037576"/>
    </source>
</evidence>
<keyword evidence="9" id="KW-1133">Transmembrane helix</keyword>
<evidence type="ECO:0000256" key="5">
    <source>
        <dbReference type="ARBA" id="ARBA00022475"/>
    </source>
</evidence>
<evidence type="ECO:0000256" key="12">
    <source>
        <dbReference type="ARBA" id="ARBA00039445"/>
    </source>
</evidence>
<dbReference type="KEGG" id="tvd:SG34_028145"/>
<evidence type="ECO:0000256" key="7">
    <source>
        <dbReference type="ARBA" id="ARBA00022679"/>
    </source>
</evidence>
<comment type="function">
    <text evidence="11">Proposed to synthesize NOD factor fatty acyl chain. Involved in the synthesis of a highly unsaturated fatty acid moiety, which forms part of a lipo-oligosaccharide that is responsible for host specificity.</text>
</comment>
<name>A0AAE9Z2Z9_9GAMM</name>
<keyword evidence="6" id="KW-0997">Cell inner membrane</keyword>
<reference evidence="16 17" key="1">
    <citation type="journal article" date="2015" name="Genome Announc.">
        <title>Draft Genome Sequences of Marine Isolates of Thalassomonas viridans and Thalassomonas actiniarum.</title>
        <authorList>
            <person name="Olonade I."/>
            <person name="van Zyl L.J."/>
            <person name="Trindade M."/>
        </authorList>
    </citation>
    <scope>NUCLEOTIDE SEQUENCE [LARGE SCALE GENOMIC DNA]</scope>
    <source>
        <strain evidence="16 17">XOM25</strain>
    </source>
</reference>
<dbReference type="InterPro" id="IPR000794">
    <property type="entry name" value="Beta-ketoacyl_synthase"/>
</dbReference>
<dbReference type="GO" id="GO:0004315">
    <property type="term" value="F:3-oxoacyl-[acyl-carrier-protein] synthase activity"/>
    <property type="evidence" value="ECO:0007669"/>
    <property type="project" value="InterPro"/>
</dbReference>
<dbReference type="PROSITE" id="PS00606">
    <property type="entry name" value="KS3_1"/>
    <property type="match status" value="1"/>
</dbReference>
<comment type="subcellular location">
    <subcellularLocation>
        <location evidence="1">Cell inner membrane</location>
    </subcellularLocation>
</comment>
<organism evidence="16 17">
    <name type="scientific">Thalassomonas viridans</name>
    <dbReference type="NCBI Taxonomy" id="137584"/>
    <lineage>
        <taxon>Bacteria</taxon>
        <taxon>Pseudomonadati</taxon>
        <taxon>Pseudomonadota</taxon>
        <taxon>Gammaproteobacteria</taxon>
        <taxon>Alteromonadales</taxon>
        <taxon>Colwelliaceae</taxon>
        <taxon>Thalassomonas</taxon>
    </lineage>
</organism>
<dbReference type="EMBL" id="CP059733">
    <property type="protein sequence ID" value="WDE05124.1"/>
    <property type="molecule type" value="Genomic_DNA"/>
</dbReference>
<dbReference type="InterPro" id="IPR014031">
    <property type="entry name" value="Ketoacyl_synth_C"/>
</dbReference>
<dbReference type="InterPro" id="IPR020841">
    <property type="entry name" value="PKS_Beta-ketoAc_synthase_dom"/>
</dbReference>
<keyword evidence="8" id="KW-0812">Transmembrane</keyword>
<dbReference type="SUPFAM" id="SSF53901">
    <property type="entry name" value="Thiolase-like"/>
    <property type="match status" value="2"/>
</dbReference>
<feature type="domain" description="Ketosynthase family 3 (KS3)" evidence="15">
    <location>
        <begin position="2"/>
        <end position="404"/>
    </location>
</feature>
<dbReference type="SMART" id="SM00825">
    <property type="entry name" value="PKS_KS"/>
    <property type="match status" value="1"/>
</dbReference>
<evidence type="ECO:0000256" key="6">
    <source>
        <dbReference type="ARBA" id="ARBA00022519"/>
    </source>
</evidence>
<evidence type="ECO:0000256" key="10">
    <source>
        <dbReference type="ARBA" id="ARBA00023136"/>
    </source>
</evidence>
<evidence type="ECO:0000256" key="8">
    <source>
        <dbReference type="ARBA" id="ARBA00022692"/>
    </source>
</evidence>
<dbReference type="Pfam" id="PF00109">
    <property type="entry name" value="ketoacyl-synt"/>
    <property type="match status" value="1"/>
</dbReference>
<dbReference type="AlphaFoldDB" id="A0AAE9Z2Z9"/>
<gene>
    <name evidence="16" type="ORF">SG34_028145</name>
</gene>